<name>A0A4C1UBW3_EUMVA</name>
<gene>
    <name evidence="1" type="ORF">EVAR_17558_1</name>
</gene>
<organism evidence="1 2">
    <name type="scientific">Eumeta variegata</name>
    <name type="common">Bagworm moth</name>
    <name type="synonym">Eumeta japonica</name>
    <dbReference type="NCBI Taxonomy" id="151549"/>
    <lineage>
        <taxon>Eukaryota</taxon>
        <taxon>Metazoa</taxon>
        <taxon>Ecdysozoa</taxon>
        <taxon>Arthropoda</taxon>
        <taxon>Hexapoda</taxon>
        <taxon>Insecta</taxon>
        <taxon>Pterygota</taxon>
        <taxon>Neoptera</taxon>
        <taxon>Endopterygota</taxon>
        <taxon>Lepidoptera</taxon>
        <taxon>Glossata</taxon>
        <taxon>Ditrysia</taxon>
        <taxon>Tineoidea</taxon>
        <taxon>Psychidae</taxon>
        <taxon>Oiketicinae</taxon>
        <taxon>Eumeta</taxon>
    </lineage>
</organism>
<protein>
    <submittedName>
        <fullName evidence="1">Uncharacterized protein</fullName>
    </submittedName>
</protein>
<keyword evidence="2" id="KW-1185">Reference proteome</keyword>
<accession>A0A4C1UBW3</accession>
<dbReference type="AlphaFoldDB" id="A0A4C1UBW3"/>
<comment type="caution">
    <text evidence="1">The sequence shown here is derived from an EMBL/GenBank/DDBJ whole genome shotgun (WGS) entry which is preliminary data.</text>
</comment>
<reference evidence="1 2" key="1">
    <citation type="journal article" date="2019" name="Commun. Biol.">
        <title>The bagworm genome reveals a unique fibroin gene that provides high tensile strength.</title>
        <authorList>
            <person name="Kono N."/>
            <person name="Nakamura H."/>
            <person name="Ohtoshi R."/>
            <person name="Tomita M."/>
            <person name="Numata K."/>
            <person name="Arakawa K."/>
        </authorList>
    </citation>
    <scope>NUCLEOTIDE SEQUENCE [LARGE SCALE GENOMIC DNA]</scope>
</reference>
<evidence type="ECO:0000313" key="2">
    <source>
        <dbReference type="Proteomes" id="UP000299102"/>
    </source>
</evidence>
<evidence type="ECO:0000313" key="1">
    <source>
        <dbReference type="EMBL" id="GBP23921.1"/>
    </source>
</evidence>
<sequence>MKLERRLANFSCLCPGARTPKQLGYVKSLETFIRYNFRTTSGIIQIVRVLRRLRRISQRLYFQLGAWAAEVVKWRHEHSGGGWQGRGRFRRKPAKLPPTGLPLDPRRRRGRAWALTPHYKRVRCMDGDFFFFSNQLELSPQLCAYCSFNLTDFSAKLENGVYHLHLRTRIERRWRDAQAPAIAAGCATVVQQFKLLTFYANSAVYRLAWMKLVATFVTICPPPLGEYDLNLAQGSD</sequence>
<dbReference type="EMBL" id="BGZK01000155">
    <property type="protein sequence ID" value="GBP23921.1"/>
    <property type="molecule type" value="Genomic_DNA"/>
</dbReference>
<dbReference type="Proteomes" id="UP000299102">
    <property type="component" value="Unassembled WGS sequence"/>
</dbReference>
<proteinExistence type="predicted"/>